<dbReference type="InterPro" id="IPR009057">
    <property type="entry name" value="Homeodomain-like_sf"/>
</dbReference>
<feature type="domain" description="Myb-like" evidence="2">
    <location>
        <begin position="753"/>
        <end position="801"/>
    </location>
</feature>
<evidence type="ECO:0000256" key="1">
    <source>
        <dbReference type="SAM" id="MobiDB-lite"/>
    </source>
</evidence>
<feature type="compositionally biased region" description="Acidic residues" evidence="1">
    <location>
        <begin position="462"/>
        <end position="471"/>
    </location>
</feature>
<dbReference type="CDD" id="cd00167">
    <property type="entry name" value="SANT"/>
    <property type="match status" value="1"/>
</dbReference>
<dbReference type="SUPFAM" id="SSF46689">
    <property type="entry name" value="Homeodomain-like"/>
    <property type="match status" value="1"/>
</dbReference>
<feature type="region of interest" description="Disordered" evidence="1">
    <location>
        <begin position="1"/>
        <end position="46"/>
    </location>
</feature>
<feature type="region of interest" description="Disordered" evidence="1">
    <location>
        <begin position="200"/>
        <end position="311"/>
    </location>
</feature>
<feature type="region of interest" description="Disordered" evidence="1">
    <location>
        <begin position="63"/>
        <end position="129"/>
    </location>
</feature>
<comment type="caution">
    <text evidence="3">The sequence shown here is derived from an EMBL/GenBank/DDBJ whole genome shotgun (WGS) entry which is preliminary data.</text>
</comment>
<dbReference type="InterPro" id="IPR039467">
    <property type="entry name" value="TFIIIB_B''_Myb"/>
</dbReference>
<dbReference type="Gene3D" id="1.10.10.60">
    <property type="entry name" value="Homeodomain-like"/>
    <property type="match status" value="1"/>
</dbReference>
<feature type="region of interest" description="Disordered" evidence="1">
    <location>
        <begin position="633"/>
        <end position="691"/>
    </location>
</feature>
<dbReference type="SMART" id="SM00717">
    <property type="entry name" value="SANT"/>
    <property type="match status" value="1"/>
</dbReference>
<organism evidence="3 4">
    <name type="scientific">Choanephora cucurbitarum</name>
    <dbReference type="NCBI Taxonomy" id="101091"/>
    <lineage>
        <taxon>Eukaryota</taxon>
        <taxon>Fungi</taxon>
        <taxon>Fungi incertae sedis</taxon>
        <taxon>Mucoromycota</taxon>
        <taxon>Mucoromycotina</taxon>
        <taxon>Mucoromycetes</taxon>
        <taxon>Mucorales</taxon>
        <taxon>Mucorineae</taxon>
        <taxon>Choanephoraceae</taxon>
        <taxon>Choanephoroideae</taxon>
        <taxon>Choanephora</taxon>
    </lineage>
</organism>
<feature type="compositionally biased region" description="Acidic residues" evidence="1">
    <location>
        <begin position="332"/>
        <end position="341"/>
    </location>
</feature>
<feature type="compositionally biased region" description="Basic and acidic residues" evidence="1">
    <location>
        <begin position="239"/>
        <end position="249"/>
    </location>
</feature>
<dbReference type="Pfam" id="PF15963">
    <property type="entry name" value="Myb_DNA-bind_7"/>
    <property type="match status" value="1"/>
</dbReference>
<dbReference type="GO" id="GO:0000126">
    <property type="term" value="C:transcription factor TFIIIB complex"/>
    <property type="evidence" value="ECO:0007669"/>
    <property type="project" value="TreeGrafter"/>
</dbReference>
<dbReference type="PANTHER" id="PTHR22929">
    <property type="entry name" value="RNA POLYMERASE III TRANSCRIPTION INITIATION FACTOR B"/>
    <property type="match status" value="1"/>
</dbReference>
<feature type="compositionally biased region" description="Basic residues" evidence="1">
    <location>
        <begin position="11"/>
        <end position="24"/>
    </location>
</feature>
<dbReference type="GO" id="GO:0001156">
    <property type="term" value="F:TFIIIC-class transcription factor complex binding"/>
    <property type="evidence" value="ECO:0007669"/>
    <property type="project" value="TreeGrafter"/>
</dbReference>
<feature type="compositionally biased region" description="Basic residues" evidence="1">
    <location>
        <begin position="475"/>
        <end position="486"/>
    </location>
</feature>
<proteinExistence type="predicted"/>
<feature type="compositionally biased region" description="Basic residues" evidence="1">
    <location>
        <begin position="566"/>
        <end position="575"/>
    </location>
</feature>
<accession>A0A1C7NPR4</accession>
<feature type="compositionally biased region" description="Polar residues" evidence="1">
    <location>
        <begin position="63"/>
        <end position="77"/>
    </location>
</feature>
<evidence type="ECO:0000313" key="4">
    <source>
        <dbReference type="Proteomes" id="UP000093000"/>
    </source>
</evidence>
<dbReference type="Proteomes" id="UP000093000">
    <property type="component" value="Unassembled WGS sequence"/>
</dbReference>
<dbReference type="InterPro" id="IPR001005">
    <property type="entry name" value="SANT/Myb"/>
</dbReference>
<evidence type="ECO:0000259" key="2">
    <source>
        <dbReference type="SMART" id="SM00717"/>
    </source>
</evidence>
<name>A0A1C7NPR4_9FUNG</name>
<dbReference type="EMBL" id="LUGH01000021">
    <property type="protein sequence ID" value="OBZ91121.1"/>
    <property type="molecule type" value="Genomic_DNA"/>
</dbReference>
<feature type="region of interest" description="Disordered" evidence="1">
    <location>
        <begin position="332"/>
        <end position="600"/>
    </location>
</feature>
<dbReference type="PANTHER" id="PTHR22929:SF0">
    <property type="entry name" value="TRANSCRIPTION FACTOR TFIIIB COMPONENT B'' HOMOLOG"/>
    <property type="match status" value="1"/>
</dbReference>
<protein>
    <recommendedName>
        <fullName evidence="2">Myb-like domain-containing protein</fullName>
    </recommendedName>
</protein>
<dbReference type="GO" id="GO:0070898">
    <property type="term" value="P:RNA polymerase III preinitiation complex assembly"/>
    <property type="evidence" value="ECO:0007669"/>
    <property type="project" value="TreeGrafter"/>
</dbReference>
<dbReference type="AlphaFoldDB" id="A0A1C7NPR4"/>
<feature type="compositionally biased region" description="Polar residues" evidence="1">
    <location>
        <begin position="279"/>
        <end position="288"/>
    </location>
</feature>
<dbReference type="STRING" id="101091.A0A1C7NPR4"/>
<dbReference type="OrthoDB" id="272624at2759"/>
<feature type="compositionally biased region" description="Basic and acidic residues" evidence="1">
    <location>
        <begin position="633"/>
        <end position="688"/>
    </location>
</feature>
<keyword evidence="4" id="KW-1185">Reference proteome</keyword>
<dbReference type="InParanoid" id="A0A1C7NPR4"/>
<evidence type="ECO:0000313" key="3">
    <source>
        <dbReference type="EMBL" id="OBZ91121.1"/>
    </source>
</evidence>
<feature type="compositionally biased region" description="Polar residues" evidence="1">
    <location>
        <begin position="370"/>
        <end position="383"/>
    </location>
</feature>
<feature type="compositionally biased region" description="Basic and acidic residues" evidence="1">
    <location>
        <begin position="300"/>
        <end position="311"/>
    </location>
</feature>
<sequence>MSSLTSIGVNKNKKSFAPKKRKERKTPAVTQPAPPPPPPITHDHQETSEIKFAHIVGEAQESGQPIPTIHPTNSSPVNYGIPQIPSVSTKPSTHIPLPTVSPSYFPQTKKPPVTAPSPGAVLPKQEPLTEEEMAINAFSRRARQRPTAAAVTATTTTTATSVTSTTASQTLVAPSSSIPNITPASAIARATSEDPVKIKQLPRTTPGIPSTPIDAPSPIAPIERPDCTYENEDFTPQLKIERMTPEVRVKLSQGETTPSSTSIMPPPATTRPSPSTPSNNQQHHTPTQPAVPESPLIDPKTPKQDLEDHESQTAALLAAAAIVNEMDDIGQNDYMDEDYDTYDGQNSGNRHVLHRDESDHSETQDIDIGSTEQDSQLPESTTEANKKTTSKRKQPESQSAKKKESPRKRQRKTAAVSHDDEEYENTIASSSQDVVSGLPSSRRAKARAAQVIAETGLGLSEGETESSDEEDRAPVRKPTKKSKPANKSKPTIEPANGSTSAPVIKPKQTKDKGKGKATAITPKSTSKGAPISISIGLPGQPNPTANGKDASETSETSDGEDETHRTNGKKRKRKAGVAIGKPDPYAYRRVKNMRTLDDTTEDPSLKINVEKPMIAFTRDIDGVVSKTFKEMEIQRESQEKKEEAKKNMSAEELETLRKKEEAEEAEMTRKKEEEKEQREAERLRREAEGQVLTESSNALQVRIVNGEIVLDTDTLTVERSAPESTVNDGMLEIVEENSMTRKVNSHTYGRRQKSSRWDDLETEAFYDCLSQFGTDFEMIAMMMPGRTRSQIRLKYNREERLNPDKVTDYMIRKRKPMDVEKYKEMAGIDTLEAVPEDFHEMQLG</sequence>
<reference evidence="3 4" key="1">
    <citation type="submission" date="2016-03" db="EMBL/GenBank/DDBJ databases">
        <title>Choanephora cucurbitarum.</title>
        <authorList>
            <person name="Min B."/>
            <person name="Park H."/>
            <person name="Park J.-H."/>
            <person name="Shin H.-D."/>
            <person name="Choi I.-G."/>
        </authorList>
    </citation>
    <scope>NUCLEOTIDE SEQUENCE [LARGE SCALE GENOMIC DNA]</scope>
    <source>
        <strain evidence="3 4">KUS-F28377</strain>
    </source>
</reference>
<feature type="compositionally biased region" description="Basic and acidic residues" evidence="1">
    <location>
        <begin position="354"/>
        <end position="363"/>
    </location>
</feature>
<feature type="compositionally biased region" description="Basic and acidic residues" evidence="1">
    <location>
        <begin position="393"/>
        <end position="403"/>
    </location>
</feature>
<gene>
    <name evidence="3" type="ORF">A0J61_00823</name>
</gene>